<evidence type="ECO:0000256" key="3">
    <source>
        <dbReference type="ARBA" id="ARBA00022676"/>
    </source>
</evidence>
<dbReference type="AlphaFoldDB" id="A0A0G3HDK3"/>
<reference evidence="12" key="2">
    <citation type="submission" date="2015-05" db="EMBL/GenBank/DDBJ databases">
        <title>Complete genome sequence of Corynebacterium uterequi DSM 45634, isolated from the uterus of a maiden mare.</title>
        <authorList>
            <person name="Ruckert C."/>
            <person name="Albersmeier A."/>
            <person name="Winkler A."/>
            <person name="Tauch A."/>
        </authorList>
    </citation>
    <scope>NUCLEOTIDE SEQUENCE [LARGE SCALE GENOMIC DNA]</scope>
    <source>
        <strain evidence="12">DSM 45634</strain>
    </source>
</reference>
<dbReference type="GO" id="GO:0016757">
    <property type="term" value="F:glycosyltransferase activity"/>
    <property type="evidence" value="ECO:0007669"/>
    <property type="project" value="UniProtKB-KW"/>
</dbReference>
<keyword evidence="2" id="KW-1003">Cell membrane</keyword>
<dbReference type="EMBL" id="CP011546">
    <property type="protein sequence ID" value="AKK10048.1"/>
    <property type="molecule type" value="Genomic_DNA"/>
</dbReference>
<proteinExistence type="inferred from homology"/>
<dbReference type="KEGG" id="cut:CUTER_00080"/>
<keyword evidence="3" id="KW-0328">Glycosyltransferase</keyword>
<dbReference type="GO" id="GO:0005886">
    <property type="term" value="C:plasma membrane"/>
    <property type="evidence" value="ECO:0007669"/>
    <property type="project" value="UniProtKB-SubCell"/>
</dbReference>
<evidence type="ECO:0000256" key="9">
    <source>
        <dbReference type="ARBA" id="ARBA00040345"/>
    </source>
</evidence>
<evidence type="ECO:0000256" key="7">
    <source>
        <dbReference type="ARBA" id="ARBA00037904"/>
    </source>
</evidence>
<evidence type="ECO:0000313" key="11">
    <source>
        <dbReference type="EMBL" id="AKK10048.1"/>
    </source>
</evidence>
<evidence type="ECO:0000256" key="5">
    <source>
        <dbReference type="ARBA" id="ARBA00023136"/>
    </source>
</evidence>
<dbReference type="STRING" id="1072256.CUTER_00080"/>
<evidence type="ECO:0000313" key="12">
    <source>
        <dbReference type="Proteomes" id="UP000035548"/>
    </source>
</evidence>
<reference evidence="11 12" key="1">
    <citation type="journal article" date="2015" name="Genome Announc.">
        <title>Virulence Factor Genes Detected in the Complete Genome Sequence of Corynebacterium uterequi DSM 45634, Isolated from the Uterus of a Maiden Mare.</title>
        <authorList>
            <person name="Ruckert C."/>
            <person name="Kriete M."/>
            <person name="Jaenicke S."/>
            <person name="Winkler A."/>
            <person name="Tauch A."/>
        </authorList>
    </citation>
    <scope>NUCLEOTIDE SEQUENCE [LARGE SCALE GENOMIC DNA]</scope>
    <source>
        <strain evidence="11 12">DSM 45634</strain>
    </source>
</reference>
<dbReference type="Proteomes" id="UP000035548">
    <property type="component" value="Chromosome"/>
</dbReference>
<keyword evidence="5" id="KW-0472">Membrane</keyword>
<evidence type="ECO:0000256" key="8">
    <source>
        <dbReference type="ARBA" id="ARBA00038120"/>
    </source>
</evidence>
<dbReference type="InterPro" id="IPR029044">
    <property type="entry name" value="Nucleotide-diphossugar_trans"/>
</dbReference>
<evidence type="ECO:0000256" key="6">
    <source>
        <dbReference type="ARBA" id="ARBA00037281"/>
    </source>
</evidence>
<keyword evidence="4 11" id="KW-0808">Transferase</keyword>
<evidence type="ECO:0000259" key="10">
    <source>
        <dbReference type="Pfam" id="PF00535"/>
    </source>
</evidence>
<comment type="subcellular location">
    <subcellularLocation>
        <location evidence="1">Cell membrane</location>
    </subcellularLocation>
</comment>
<name>A0A0G3HDK3_9CORY</name>
<dbReference type="Pfam" id="PF00535">
    <property type="entry name" value="Glycos_transf_2"/>
    <property type="match status" value="1"/>
</dbReference>
<dbReference type="Gene3D" id="3.90.550.10">
    <property type="entry name" value="Spore Coat Polysaccharide Biosynthesis Protein SpsA, Chain A"/>
    <property type="match status" value="1"/>
</dbReference>
<dbReference type="RefSeq" id="WP_047258713.1">
    <property type="nucleotide sequence ID" value="NZ_CP011546.1"/>
</dbReference>
<gene>
    <name evidence="11" type="ORF">CUTER_00080</name>
</gene>
<dbReference type="OrthoDB" id="9802632at2"/>
<dbReference type="SUPFAM" id="SSF53448">
    <property type="entry name" value="Nucleotide-diphospho-sugar transferases"/>
    <property type="match status" value="1"/>
</dbReference>
<dbReference type="PATRIC" id="fig|1072256.5.peg.16"/>
<sequence length="260" mass="28467">MGSTRRRSISIVIPCYNDAALLARALASLQAQTVVPDEIIVVDNNSTDDSAAVAASYPGVHVVAEPRQGITHATRCGFDAATSDILARTDADIVAPPDYVERLHRAWDAADAEHAPGARTVVAVTGSARFDIDGPVGHLASAAYLGAYRTLVGSALGHTPMFGTNYSVRRSFWQGVRDRVDFDDVAVHEDMQLSFMVAPSETVWYQEDLVVTMDPRALRGAGQLRRRFQRGWHTMMTNFRTQPPHRRLAERGLITLPGTR</sequence>
<feature type="domain" description="Glycosyltransferase 2-like" evidence="10">
    <location>
        <begin position="10"/>
        <end position="120"/>
    </location>
</feature>
<protein>
    <recommendedName>
        <fullName evidence="9">4,4'-diaponeurosporenoate glycosyltransferase</fullName>
    </recommendedName>
</protein>
<keyword evidence="12" id="KW-1185">Reference proteome</keyword>
<comment type="pathway">
    <text evidence="7">Carotenoid biosynthesis; staphyloxanthin biosynthesis; staphyloxanthin from farnesyl diphosphate: step 4/5.</text>
</comment>
<dbReference type="PANTHER" id="PTHR43646">
    <property type="entry name" value="GLYCOSYLTRANSFERASE"/>
    <property type="match status" value="1"/>
</dbReference>
<dbReference type="CDD" id="cd00761">
    <property type="entry name" value="Glyco_tranf_GTA_type"/>
    <property type="match status" value="1"/>
</dbReference>
<evidence type="ECO:0000256" key="4">
    <source>
        <dbReference type="ARBA" id="ARBA00022679"/>
    </source>
</evidence>
<organism evidence="11 12">
    <name type="scientific">Corynebacterium uterequi</name>
    <dbReference type="NCBI Taxonomy" id="1072256"/>
    <lineage>
        <taxon>Bacteria</taxon>
        <taxon>Bacillati</taxon>
        <taxon>Actinomycetota</taxon>
        <taxon>Actinomycetes</taxon>
        <taxon>Mycobacteriales</taxon>
        <taxon>Corynebacteriaceae</taxon>
        <taxon>Corynebacterium</taxon>
    </lineage>
</organism>
<dbReference type="InterPro" id="IPR001173">
    <property type="entry name" value="Glyco_trans_2-like"/>
</dbReference>
<dbReference type="PANTHER" id="PTHR43646:SF2">
    <property type="entry name" value="GLYCOSYLTRANSFERASE 2-LIKE DOMAIN-CONTAINING PROTEIN"/>
    <property type="match status" value="1"/>
</dbReference>
<comment type="function">
    <text evidence="6">Catalyzes the glycosylation of 4,4'-diaponeurosporenoate, i.e. the esterification of glucose at the C1'' position with the carboxyl group of 4,4'-diaponeurosporenic acid, to form glycosyl-4,4'-diaponeurosporenoate. This is a step in the biosynthesis of staphyloxanthin, an orange pigment present in most staphylococci strains.</text>
</comment>
<evidence type="ECO:0000256" key="1">
    <source>
        <dbReference type="ARBA" id="ARBA00004236"/>
    </source>
</evidence>
<evidence type="ECO:0000256" key="2">
    <source>
        <dbReference type="ARBA" id="ARBA00022475"/>
    </source>
</evidence>
<accession>A0A0G3HDK3</accession>
<comment type="similarity">
    <text evidence="8">Belongs to the glycosyltransferase 2 family. CrtQ subfamily.</text>
</comment>